<evidence type="ECO:0000256" key="11">
    <source>
        <dbReference type="ARBA" id="ARBA00023049"/>
    </source>
</evidence>
<evidence type="ECO:0000256" key="1">
    <source>
        <dbReference type="ARBA" id="ARBA00004651"/>
    </source>
</evidence>
<dbReference type="PROSITE" id="PS51371">
    <property type="entry name" value="CBS"/>
    <property type="match status" value="1"/>
</dbReference>
<sequence>MANWASRVKGEVSTRGRPGGNEARRQRLHWPIECTFSACSTEVLENASLPSSRDLPMLRESLSLGRLFGISIKLNWSVLVIFALIVVNLAVGVYPEWHPGWSPLLLWTVSLAAAVVFFLSLLAHELAHSLTAKAYGLPVRSITLFLFGGVSDIQEEPDTPWREIVIAGVGPLMSLVLGILFLWWFNLLMPVDAGGVDAQMQAFTELGPTASVLAWVGPINILLAVFNMIPALPLDGGRVFRAILWKATGDLKKATRWSAAVARLISWTLVGVGVAMIFGIEVPFLGSGFIGGLWLAVIGWFLGRSAMASYTQLLLDEALEGVQVSRLVREGGQTVPSSLSINTLIDDYLLEGDIERLPVVDGADYRGMVEFSDIHKVDQDDWSDTTITQVMTPADETDTAQLQDDVSDVLRTMLRHSRDQLPVLHDGEFRGMVHRDDILRWIQAHSDMNVPGVGSPTS</sequence>
<gene>
    <name evidence="20" type="ORF">FIV42_14455</name>
</gene>
<name>A0A4Y6PUB7_PERCE</name>
<keyword evidence="5 18" id="KW-0812">Transmembrane</keyword>
<dbReference type="InterPro" id="IPR008915">
    <property type="entry name" value="Peptidase_M50"/>
</dbReference>
<evidence type="ECO:0000256" key="16">
    <source>
        <dbReference type="PROSITE-ProRule" id="PRU00703"/>
    </source>
</evidence>
<evidence type="ECO:0000256" key="6">
    <source>
        <dbReference type="ARBA" id="ARBA00022723"/>
    </source>
</evidence>
<proteinExistence type="inferred from homology"/>
<feature type="region of interest" description="Disordered" evidence="17">
    <location>
        <begin position="1"/>
        <end position="22"/>
    </location>
</feature>
<dbReference type="OrthoDB" id="9781963at2"/>
<dbReference type="GO" id="GO:0046872">
    <property type="term" value="F:metal ion binding"/>
    <property type="evidence" value="ECO:0007669"/>
    <property type="project" value="UniProtKB-KW"/>
</dbReference>
<accession>A0A5B8YBM5</accession>
<evidence type="ECO:0000256" key="4">
    <source>
        <dbReference type="ARBA" id="ARBA00022670"/>
    </source>
</evidence>
<evidence type="ECO:0000256" key="7">
    <source>
        <dbReference type="ARBA" id="ARBA00022737"/>
    </source>
</evidence>
<keyword evidence="13 18" id="KW-0472">Membrane</keyword>
<dbReference type="GO" id="GO:0008237">
    <property type="term" value="F:metallopeptidase activity"/>
    <property type="evidence" value="ECO:0007669"/>
    <property type="project" value="UniProtKB-KW"/>
</dbReference>
<feature type="binding site" evidence="15">
    <location>
        <position position="235"/>
    </location>
    <ligand>
        <name>Zn(2+)</name>
        <dbReference type="ChEBI" id="CHEBI:29105"/>
        <note>catalytic</note>
    </ligand>
</feature>
<feature type="binding site" evidence="15">
    <location>
        <position position="128"/>
    </location>
    <ligand>
        <name>Zn(2+)</name>
        <dbReference type="ChEBI" id="CHEBI:29105"/>
        <note>catalytic</note>
    </ligand>
</feature>
<feature type="active site" evidence="14">
    <location>
        <position position="125"/>
    </location>
</feature>
<dbReference type="PANTHER" id="PTHR39188:SF3">
    <property type="entry name" value="STAGE IV SPORULATION PROTEIN FB"/>
    <property type="match status" value="1"/>
</dbReference>
<evidence type="ECO:0000313" key="21">
    <source>
        <dbReference type="Proteomes" id="UP000315995"/>
    </source>
</evidence>
<keyword evidence="12 16" id="KW-0129">CBS domain</keyword>
<accession>A0A4Y6PUB7</accession>
<feature type="transmembrane region" description="Helical" evidence="18">
    <location>
        <begin position="212"/>
        <end position="234"/>
    </location>
</feature>
<dbReference type="Pfam" id="PF00571">
    <property type="entry name" value="CBS"/>
    <property type="match status" value="1"/>
</dbReference>
<evidence type="ECO:0000256" key="15">
    <source>
        <dbReference type="PIRSR" id="PIRSR006404-2"/>
    </source>
</evidence>
<dbReference type="PIRSF" id="PIRSF006404">
    <property type="entry name" value="UCP006404_Pept_M50_CBS"/>
    <property type="match status" value="1"/>
</dbReference>
<keyword evidence="7" id="KW-0677">Repeat</keyword>
<feature type="domain" description="CBS" evidence="19">
    <location>
        <begin position="391"/>
        <end position="448"/>
    </location>
</feature>
<dbReference type="Proteomes" id="UP000315995">
    <property type="component" value="Chromosome"/>
</dbReference>
<dbReference type="Gene3D" id="3.10.580.10">
    <property type="entry name" value="CBS-domain"/>
    <property type="match status" value="1"/>
</dbReference>
<protein>
    <submittedName>
        <fullName evidence="20">CBS domain-containing protein</fullName>
    </submittedName>
</protein>
<evidence type="ECO:0000256" key="13">
    <source>
        <dbReference type="ARBA" id="ARBA00023136"/>
    </source>
</evidence>
<evidence type="ECO:0000256" key="2">
    <source>
        <dbReference type="ARBA" id="ARBA00007931"/>
    </source>
</evidence>
<evidence type="ECO:0000256" key="3">
    <source>
        <dbReference type="ARBA" id="ARBA00022475"/>
    </source>
</evidence>
<dbReference type="InterPro" id="IPR000644">
    <property type="entry name" value="CBS_dom"/>
</dbReference>
<keyword evidence="8" id="KW-0378">Hydrolase</keyword>
<feature type="binding site" evidence="15">
    <location>
        <position position="124"/>
    </location>
    <ligand>
        <name>Zn(2+)</name>
        <dbReference type="ChEBI" id="CHEBI:29105"/>
        <note>catalytic</note>
    </ligand>
</feature>
<evidence type="ECO:0000259" key="19">
    <source>
        <dbReference type="PROSITE" id="PS51371"/>
    </source>
</evidence>
<reference evidence="20 21" key="1">
    <citation type="submission" date="2019-06" db="EMBL/GenBank/DDBJ databases">
        <title>Persicimonas caeni gen. nov., sp. nov., a predatory bacterium isolated from solar saltern.</title>
        <authorList>
            <person name="Wang S."/>
        </authorList>
    </citation>
    <scope>NUCLEOTIDE SEQUENCE [LARGE SCALE GENOMIC DNA]</scope>
    <source>
        <strain evidence="20 21">YN101</strain>
    </source>
</reference>
<dbReference type="InterPro" id="IPR016483">
    <property type="entry name" value="UCP006404_Pept_M50_CBS"/>
</dbReference>
<organism evidence="20 21">
    <name type="scientific">Persicimonas caeni</name>
    <dbReference type="NCBI Taxonomy" id="2292766"/>
    <lineage>
        <taxon>Bacteria</taxon>
        <taxon>Deltaproteobacteria</taxon>
        <taxon>Bradymonadales</taxon>
        <taxon>Bradymonadaceae</taxon>
        <taxon>Persicimonas</taxon>
    </lineage>
</organism>
<dbReference type="EMBL" id="CP041186">
    <property type="protein sequence ID" value="QDG51898.1"/>
    <property type="molecule type" value="Genomic_DNA"/>
</dbReference>
<feature type="transmembrane region" description="Helical" evidence="18">
    <location>
        <begin position="284"/>
        <end position="303"/>
    </location>
</feature>
<comment type="cofactor">
    <cofactor evidence="15">
        <name>Zn(2+)</name>
        <dbReference type="ChEBI" id="CHEBI:29105"/>
    </cofactor>
    <text evidence="15">Binds 1 zinc ion per subunit.</text>
</comment>
<keyword evidence="4" id="KW-0645">Protease</keyword>
<evidence type="ECO:0000313" key="20">
    <source>
        <dbReference type="EMBL" id="QDG51898.1"/>
    </source>
</evidence>
<evidence type="ECO:0000256" key="18">
    <source>
        <dbReference type="SAM" id="Phobius"/>
    </source>
</evidence>
<evidence type="ECO:0000256" key="17">
    <source>
        <dbReference type="SAM" id="MobiDB-lite"/>
    </source>
</evidence>
<keyword evidence="21" id="KW-1185">Reference proteome</keyword>
<evidence type="ECO:0000256" key="10">
    <source>
        <dbReference type="ARBA" id="ARBA00022989"/>
    </source>
</evidence>
<dbReference type="InterPro" id="IPR046342">
    <property type="entry name" value="CBS_dom_sf"/>
</dbReference>
<dbReference type="Pfam" id="PF02163">
    <property type="entry name" value="Peptidase_M50"/>
    <property type="match status" value="1"/>
</dbReference>
<evidence type="ECO:0000256" key="12">
    <source>
        <dbReference type="ARBA" id="ARBA00023122"/>
    </source>
</evidence>
<dbReference type="GO" id="GO:0005886">
    <property type="term" value="C:plasma membrane"/>
    <property type="evidence" value="ECO:0007669"/>
    <property type="project" value="UniProtKB-SubCell"/>
</dbReference>
<feature type="transmembrane region" description="Helical" evidence="18">
    <location>
        <begin position="74"/>
        <end position="94"/>
    </location>
</feature>
<evidence type="ECO:0000256" key="5">
    <source>
        <dbReference type="ARBA" id="ARBA00022692"/>
    </source>
</evidence>
<evidence type="ECO:0000256" key="14">
    <source>
        <dbReference type="PIRSR" id="PIRSR006404-1"/>
    </source>
</evidence>
<keyword evidence="10 18" id="KW-1133">Transmembrane helix</keyword>
<dbReference type="GO" id="GO:0006508">
    <property type="term" value="P:proteolysis"/>
    <property type="evidence" value="ECO:0007669"/>
    <property type="project" value="UniProtKB-KW"/>
</dbReference>
<feature type="transmembrane region" description="Helical" evidence="18">
    <location>
        <begin position="164"/>
        <end position="185"/>
    </location>
</feature>
<dbReference type="CDD" id="cd06164">
    <property type="entry name" value="S2P-M50_SpoIVFB_CBS"/>
    <property type="match status" value="1"/>
</dbReference>
<dbReference type="SUPFAM" id="SSF54631">
    <property type="entry name" value="CBS-domain pair"/>
    <property type="match status" value="1"/>
</dbReference>
<keyword evidence="3" id="KW-1003">Cell membrane</keyword>
<keyword evidence="6 15" id="KW-0479">Metal-binding</keyword>
<feature type="transmembrane region" description="Helical" evidence="18">
    <location>
        <begin position="100"/>
        <end position="123"/>
    </location>
</feature>
<dbReference type="PANTHER" id="PTHR39188">
    <property type="entry name" value="MEMBRANE-ASSOCIATED ZINC METALLOPROTEASE M50B"/>
    <property type="match status" value="1"/>
</dbReference>
<comment type="similarity">
    <text evidence="2">Belongs to the peptidase M50B family.</text>
</comment>
<evidence type="ECO:0000256" key="8">
    <source>
        <dbReference type="ARBA" id="ARBA00022801"/>
    </source>
</evidence>
<keyword evidence="9 15" id="KW-0862">Zinc</keyword>
<dbReference type="AlphaFoldDB" id="A0A4Y6PUB7"/>
<evidence type="ECO:0000256" key="9">
    <source>
        <dbReference type="ARBA" id="ARBA00022833"/>
    </source>
</evidence>
<keyword evidence="11" id="KW-0482">Metalloprotease</keyword>
<comment type="subcellular location">
    <subcellularLocation>
        <location evidence="1">Cell membrane</location>
        <topology evidence="1">Multi-pass membrane protein</topology>
    </subcellularLocation>
</comment>
<feature type="transmembrane region" description="Helical" evidence="18">
    <location>
        <begin position="255"/>
        <end position="278"/>
    </location>
</feature>